<evidence type="ECO:0000256" key="5">
    <source>
        <dbReference type="RuleBase" id="RU004020"/>
    </source>
</evidence>
<evidence type="ECO:0000259" key="7">
    <source>
        <dbReference type="SMART" id="SM00415"/>
    </source>
</evidence>
<feature type="domain" description="HSF-type DNA-binding" evidence="7">
    <location>
        <begin position="3"/>
        <end position="99"/>
    </location>
</feature>
<evidence type="ECO:0000313" key="9">
    <source>
        <dbReference type="Proteomes" id="UP000887116"/>
    </source>
</evidence>
<sequence>EMKFPEILWSIVNDERINAVKWNLTGDKICVNYDLLRNEILNNNGIFKTNSISSFVRQLNLYGFRKCKGYRAYSKTINRYENPLFIKGRKDLLDKMKRQIGTNSRRKRSKTRTNKYSKRRNFDQGQESNNKSGKMNYKEEKPSEVLKETTNKPLLNHYQDSSTLFQAQNLWWNNTPNSLSNILSCSGENALSRDWLSMQSNFYNPFEYLDFSMLPQDLQTDEDLCDADVAIDSKLRFLENYRRNGYFFLMPNYISYMNSIMCHDMPFYPGAMPFHNVPMKLEPEDFNLSSENHDEIFTDQVK</sequence>
<dbReference type="EMBL" id="BMAO01013255">
    <property type="protein sequence ID" value="GFQ87393.1"/>
    <property type="molecule type" value="Genomic_DNA"/>
</dbReference>
<feature type="compositionally biased region" description="Basic and acidic residues" evidence="6">
    <location>
        <begin position="136"/>
        <end position="145"/>
    </location>
</feature>
<dbReference type="InterPro" id="IPR000232">
    <property type="entry name" value="HSF_DNA-bd"/>
</dbReference>
<dbReference type="AlphaFoldDB" id="A0A8X6KYX2"/>
<proteinExistence type="inferred from homology"/>
<gene>
    <name evidence="8" type="primary">NCL1_35353</name>
    <name evidence="8" type="ORF">TNCT_735411</name>
</gene>
<dbReference type="InterPro" id="IPR036390">
    <property type="entry name" value="WH_DNA-bd_sf"/>
</dbReference>
<feature type="non-terminal residue" evidence="8">
    <location>
        <position position="1"/>
    </location>
</feature>
<dbReference type="PANTHER" id="PTHR10015">
    <property type="entry name" value="HEAT SHOCK TRANSCRIPTION FACTOR"/>
    <property type="match status" value="1"/>
</dbReference>
<accession>A0A8X6KYX2</accession>
<feature type="compositionally biased region" description="Polar residues" evidence="6">
    <location>
        <begin position="123"/>
        <end position="133"/>
    </location>
</feature>
<dbReference type="InterPro" id="IPR036388">
    <property type="entry name" value="WH-like_DNA-bd_sf"/>
</dbReference>
<organism evidence="8 9">
    <name type="scientific">Trichonephila clavata</name>
    <name type="common">Joro spider</name>
    <name type="synonym">Nephila clavata</name>
    <dbReference type="NCBI Taxonomy" id="2740835"/>
    <lineage>
        <taxon>Eukaryota</taxon>
        <taxon>Metazoa</taxon>
        <taxon>Ecdysozoa</taxon>
        <taxon>Arthropoda</taxon>
        <taxon>Chelicerata</taxon>
        <taxon>Arachnida</taxon>
        <taxon>Araneae</taxon>
        <taxon>Araneomorphae</taxon>
        <taxon>Entelegynae</taxon>
        <taxon>Araneoidea</taxon>
        <taxon>Nephilidae</taxon>
        <taxon>Trichonephila</taxon>
    </lineage>
</organism>
<feature type="region of interest" description="Disordered" evidence="6">
    <location>
        <begin position="96"/>
        <end position="145"/>
    </location>
</feature>
<name>A0A8X6KYX2_TRICU</name>
<dbReference type="SMART" id="SM00415">
    <property type="entry name" value="HSF"/>
    <property type="match status" value="1"/>
</dbReference>
<keyword evidence="9" id="KW-1185">Reference proteome</keyword>
<dbReference type="OrthoDB" id="6418155at2759"/>
<keyword evidence="4" id="KW-0539">Nucleus</keyword>
<keyword evidence="3" id="KW-0238">DNA-binding</keyword>
<feature type="compositionally biased region" description="Basic residues" evidence="6">
    <location>
        <begin position="104"/>
        <end position="119"/>
    </location>
</feature>
<dbReference type="GO" id="GO:0005634">
    <property type="term" value="C:nucleus"/>
    <property type="evidence" value="ECO:0007669"/>
    <property type="project" value="UniProtKB-SubCell"/>
</dbReference>
<evidence type="ECO:0000256" key="4">
    <source>
        <dbReference type="ARBA" id="ARBA00023242"/>
    </source>
</evidence>
<reference evidence="8" key="1">
    <citation type="submission" date="2020-07" db="EMBL/GenBank/DDBJ databases">
        <title>Multicomponent nature underlies the extraordinary mechanical properties of spider dragline silk.</title>
        <authorList>
            <person name="Kono N."/>
            <person name="Nakamura H."/>
            <person name="Mori M."/>
            <person name="Yoshida Y."/>
            <person name="Ohtoshi R."/>
            <person name="Malay A.D."/>
            <person name="Moran D.A.P."/>
            <person name="Tomita M."/>
            <person name="Numata K."/>
            <person name="Arakawa K."/>
        </authorList>
    </citation>
    <scope>NUCLEOTIDE SEQUENCE</scope>
</reference>
<comment type="subcellular location">
    <subcellularLocation>
        <location evidence="1">Nucleus</location>
    </subcellularLocation>
</comment>
<dbReference type="GO" id="GO:0043565">
    <property type="term" value="F:sequence-specific DNA binding"/>
    <property type="evidence" value="ECO:0007669"/>
    <property type="project" value="InterPro"/>
</dbReference>
<comment type="caution">
    <text evidence="8">The sequence shown here is derived from an EMBL/GenBank/DDBJ whole genome shotgun (WGS) entry which is preliminary data.</text>
</comment>
<dbReference type="GO" id="GO:0003700">
    <property type="term" value="F:DNA-binding transcription factor activity"/>
    <property type="evidence" value="ECO:0007669"/>
    <property type="project" value="InterPro"/>
</dbReference>
<dbReference type="Proteomes" id="UP000887116">
    <property type="component" value="Unassembled WGS sequence"/>
</dbReference>
<dbReference type="Pfam" id="PF00447">
    <property type="entry name" value="HSF_DNA-bind"/>
    <property type="match status" value="1"/>
</dbReference>
<dbReference type="Gene3D" id="1.10.10.10">
    <property type="entry name" value="Winged helix-like DNA-binding domain superfamily/Winged helix DNA-binding domain"/>
    <property type="match status" value="1"/>
</dbReference>
<comment type="similarity">
    <text evidence="2 5">Belongs to the HSF family.</text>
</comment>
<evidence type="ECO:0000256" key="6">
    <source>
        <dbReference type="SAM" id="MobiDB-lite"/>
    </source>
</evidence>
<evidence type="ECO:0000256" key="1">
    <source>
        <dbReference type="ARBA" id="ARBA00004123"/>
    </source>
</evidence>
<evidence type="ECO:0000313" key="8">
    <source>
        <dbReference type="EMBL" id="GFQ87393.1"/>
    </source>
</evidence>
<evidence type="ECO:0000256" key="2">
    <source>
        <dbReference type="ARBA" id="ARBA00006403"/>
    </source>
</evidence>
<dbReference type="SUPFAM" id="SSF46785">
    <property type="entry name" value="Winged helix' DNA-binding domain"/>
    <property type="match status" value="1"/>
</dbReference>
<protein>
    <recommendedName>
        <fullName evidence="7">HSF-type DNA-binding domain-containing protein</fullName>
    </recommendedName>
</protein>
<dbReference type="PANTHER" id="PTHR10015:SF465">
    <property type="entry name" value="HSF-TYPE DNA-BINDING DOMAIN-CONTAINING PROTEIN"/>
    <property type="match status" value="1"/>
</dbReference>
<evidence type="ECO:0000256" key="3">
    <source>
        <dbReference type="ARBA" id="ARBA00023125"/>
    </source>
</evidence>